<dbReference type="Pfam" id="PF03713">
    <property type="entry name" value="DUF305"/>
    <property type="match status" value="1"/>
</dbReference>
<feature type="transmembrane region" description="Helical" evidence="1">
    <location>
        <begin position="6"/>
        <end position="25"/>
    </location>
</feature>
<protein>
    <submittedName>
        <fullName evidence="3">DUF305 domain-containing protein</fullName>
    </submittedName>
</protein>
<dbReference type="AlphaFoldDB" id="A0A857CEV6"/>
<reference evidence="3 4" key="1">
    <citation type="submission" date="2019-12" db="EMBL/GenBank/DDBJ databases">
        <title>The genome of Stappia indica PHM037.</title>
        <authorList>
            <person name="Kacar D."/>
            <person name="Galan B."/>
            <person name="Canedo L."/>
            <person name="Rodriguez P."/>
            <person name="de la Calle F."/>
            <person name="Garcia J.L."/>
        </authorList>
    </citation>
    <scope>NUCLEOTIDE SEQUENCE [LARGE SCALE GENOMIC DNA]</scope>
    <source>
        <strain evidence="3 4">PHM037</strain>
    </source>
</reference>
<evidence type="ECO:0000313" key="4">
    <source>
        <dbReference type="Proteomes" id="UP000435648"/>
    </source>
</evidence>
<keyword evidence="1" id="KW-0472">Membrane</keyword>
<keyword evidence="1" id="KW-1133">Transmembrane helix</keyword>
<dbReference type="Proteomes" id="UP000435648">
    <property type="component" value="Chromosome"/>
</dbReference>
<evidence type="ECO:0000256" key="1">
    <source>
        <dbReference type="SAM" id="Phobius"/>
    </source>
</evidence>
<evidence type="ECO:0000259" key="2">
    <source>
        <dbReference type="Pfam" id="PF03713"/>
    </source>
</evidence>
<dbReference type="Gene3D" id="1.20.1260.10">
    <property type="match status" value="1"/>
</dbReference>
<keyword evidence="1" id="KW-0812">Transmembrane</keyword>
<accession>A0A857CEV6</accession>
<dbReference type="InterPro" id="IPR005183">
    <property type="entry name" value="DUF305_CopM-like"/>
</dbReference>
<organism evidence="3 4">
    <name type="scientific">Stappia indica</name>
    <dbReference type="NCBI Taxonomy" id="538381"/>
    <lineage>
        <taxon>Bacteria</taxon>
        <taxon>Pseudomonadati</taxon>
        <taxon>Pseudomonadota</taxon>
        <taxon>Alphaproteobacteria</taxon>
        <taxon>Hyphomicrobiales</taxon>
        <taxon>Stappiaceae</taxon>
        <taxon>Stappia</taxon>
    </lineage>
</organism>
<sequence>MFWINMTLGLVVMYVVMFSMIDGWSDFRNNMNMFYMALTMWAPMGIFMLATMPGMFPNREMNLALYVLFAALTVGSFWATRSQALIDDRQFIDSMIPHHSGAILMCREASLSDPQLVSLCAQITDAQREEIQQMEAIRSRLR</sequence>
<dbReference type="InterPro" id="IPR012347">
    <property type="entry name" value="Ferritin-like"/>
</dbReference>
<dbReference type="EMBL" id="CP046908">
    <property type="protein sequence ID" value="QGZ37387.1"/>
    <property type="molecule type" value="Genomic_DNA"/>
</dbReference>
<dbReference type="KEGG" id="siw:GH266_12705"/>
<feature type="transmembrane region" description="Helical" evidence="1">
    <location>
        <begin position="63"/>
        <end position="80"/>
    </location>
</feature>
<feature type="transmembrane region" description="Helical" evidence="1">
    <location>
        <begin position="32"/>
        <end position="51"/>
    </location>
</feature>
<dbReference type="OrthoDB" id="517560at2"/>
<name>A0A857CEV6_9HYPH</name>
<proteinExistence type="predicted"/>
<evidence type="ECO:0000313" key="3">
    <source>
        <dbReference type="EMBL" id="QGZ37387.1"/>
    </source>
</evidence>
<feature type="domain" description="DUF305" evidence="2">
    <location>
        <begin position="88"/>
        <end position="137"/>
    </location>
</feature>
<gene>
    <name evidence="3" type="ORF">GH266_12705</name>
</gene>